<evidence type="ECO:0000256" key="4">
    <source>
        <dbReference type="PROSITE-ProRule" id="PRU00335"/>
    </source>
</evidence>
<evidence type="ECO:0000313" key="7">
    <source>
        <dbReference type="Proteomes" id="UP000051330"/>
    </source>
</evidence>
<keyword evidence="2 4" id="KW-0238">DNA-binding</keyword>
<dbReference type="Pfam" id="PF00440">
    <property type="entry name" value="TetR_N"/>
    <property type="match status" value="1"/>
</dbReference>
<dbReference type="Proteomes" id="UP000051330">
    <property type="component" value="Unassembled WGS sequence"/>
</dbReference>
<dbReference type="InterPro" id="IPR001647">
    <property type="entry name" value="HTH_TetR"/>
</dbReference>
<dbReference type="PANTHER" id="PTHR30055:SF234">
    <property type="entry name" value="HTH-TYPE TRANSCRIPTIONAL REGULATOR BETI"/>
    <property type="match status" value="1"/>
</dbReference>
<keyword evidence="7" id="KW-1185">Reference proteome</keyword>
<dbReference type="GO" id="GO:0000976">
    <property type="term" value="F:transcription cis-regulatory region binding"/>
    <property type="evidence" value="ECO:0007669"/>
    <property type="project" value="TreeGrafter"/>
</dbReference>
<dbReference type="EMBL" id="AZEC01000004">
    <property type="protein sequence ID" value="KRL13318.1"/>
    <property type="molecule type" value="Genomic_DNA"/>
</dbReference>
<keyword evidence="1" id="KW-0805">Transcription regulation</keyword>
<dbReference type="RefSeq" id="WP_057819207.1">
    <property type="nucleotide sequence ID" value="NZ_AZEC01000004.1"/>
</dbReference>
<organism evidence="6 7">
    <name type="scientific">Schleiferilactobacillus perolens DSM 12744</name>
    <dbReference type="NCBI Taxonomy" id="1423792"/>
    <lineage>
        <taxon>Bacteria</taxon>
        <taxon>Bacillati</taxon>
        <taxon>Bacillota</taxon>
        <taxon>Bacilli</taxon>
        <taxon>Lactobacillales</taxon>
        <taxon>Lactobacillaceae</taxon>
        <taxon>Schleiferilactobacillus</taxon>
    </lineage>
</organism>
<protein>
    <submittedName>
        <fullName evidence="6">Transcriptional regulator</fullName>
    </submittedName>
</protein>
<evidence type="ECO:0000313" key="6">
    <source>
        <dbReference type="EMBL" id="KRL13318.1"/>
    </source>
</evidence>
<dbReference type="PANTHER" id="PTHR30055">
    <property type="entry name" value="HTH-TYPE TRANSCRIPTIONAL REGULATOR RUTR"/>
    <property type="match status" value="1"/>
</dbReference>
<name>A0A0R1MYV6_9LACO</name>
<dbReference type="STRING" id="1423792.FD09_GL002145"/>
<dbReference type="InterPro" id="IPR009057">
    <property type="entry name" value="Homeodomain-like_sf"/>
</dbReference>
<dbReference type="InterPro" id="IPR023772">
    <property type="entry name" value="DNA-bd_HTH_TetR-type_CS"/>
</dbReference>
<dbReference type="PATRIC" id="fig|1423792.3.peg.2187"/>
<dbReference type="AlphaFoldDB" id="A0A0R1MYV6"/>
<feature type="DNA-binding region" description="H-T-H motif" evidence="4">
    <location>
        <begin position="29"/>
        <end position="48"/>
    </location>
</feature>
<accession>A0A0R1MYV6</accession>
<keyword evidence="3" id="KW-0804">Transcription</keyword>
<dbReference type="SUPFAM" id="SSF46689">
    <property type="entry name" value="Homeodomain-like"/>
    <property type="match status" value="1"/>
</dbReference>
<evidence type="ECO:0000259" key="5">
    <source>
        <dbReference type="PROSITE" id="PS50977"/>
    </source>
</evidence>
<dbReference type="PROSITE" id="PS01081">
    <property type="entry name" value="HTH_TETR_1"/>
    <property type="match status" value="1"/>
</dbReference>
<evidence type="ECO:0000256" key="1">
    <source>
        <dbReference type="ARBA" id="ARBA00023015"/>
    </source>
</evidence>
<dbReference type="PRINTS" id="PR00455">
    <property type="entry name" value="HTHTETR"/>
</dbReference>
<evidence type="ECO:0000256" key="3">
    <source>
        <dbReference type="ARBA" id="ARBA00023163"/>
    </source>
</evidence>
<dbReference type="Gene3D" id="1.10.357.10">
    <property type="entry name" value="Tetracycline Repressor, domain 2"/>
    <property type="match status" value="1"/>
</dbReference>
<gene>
    <name evidence="6" type="ORF">FD09_GL002145</name>
</gene>
<dbReference type="GO" id="GO:0003700">
    <property type="term" value="F:DNA-binding transcription factor activity"/>
    <property type="evidence" value="ECO:0007669"/>
    <property type="project" value="TreeGrafter"/>
</dbReference>
<reference evidence="6 7" key="1">
    <citation type="journal article" date="2015" name="Genome Announc.">
        <title>Expanding the biotechnology potential of lactobacilli through comparative genomics of 213 strains and associated genera.</title>
        <authorList>
            <person name="Sun Z."/>
            <person name="Harris H.M."/>
            <person name="McCann A."/>
            <person name="Guo C."/>
            <person name="Argimon S."/>
            <person name="Zhang W."/>
            <person name="Yang X."/>
            <person name="Jeffery I.B."/>
            <person name="Cooney J.C."/>
            <person name="Kagawa T.F."/>
            <person name="Liu W."/>
            <person name="Song Y."/>
            <person name="Salvetti E."/>
            <person name="Wrobel A."/>
            <person name="Rasinkangas P."/>
            <person name="Parkhill J."/>
            <person name="Rea M.C."/>
            <person name="O'Sullivan O."/>
            <person name="Ritari J."/>
            <person name="Douillard F.P."/>
            <person name="Paul Ross R."/>
            <person name="Yang R."/>
            <person name="Briner A.E."/>
            <person name="Felis G.E."/>
            <person name="de Vos W.M."/>
            <person name="Barrangou R."/>
            <person name="Klaenhammer T.R."/>
            <person name="Caufield P.W."/>
            <person name="Cui Y."/>
            <person name="Zhang H."/>
            <person name="O'Toole P.W."/>
        </authorList>
    </citation>
    <scope>NUCLEOTIDE SEQUENCE [LARGE SCALE GENOMIC DNA]</scope>
    <source>
        <strain evidence="6 7">DSM 12744</strain>
    </source>
</reference>
<sequence length="187" mass="20400">MAGKTNDTEARIIATALETIKAHGSDAVSLRQLARQVGLTTGAFYKHFASKDALFRALTVTLSNQWAAQMTTQLAAYQSAKEKLLILGEQLLQASAAQPHVIDFLFFNPQAVAQYSENADAADFPLLTLTKHLITATLAEAQSTIPAQQFFTQVWAFILGYALLIKNGAATYDRALLTKTLEEMLAH</sequence>
<evidence type="ECO:0000256" key="2">
    <source>
        <dbReference type="ARBA" id="ARBA00023125"/>
    </source>
</evidence>
<dbReference type="PROSITE" id="PS50977">
    <property type="entry name" value="HTH_TETR_2"/>
    <property type="match status" value="1"/>
</dbReference>
<feature type="domain" description="HTH tetR-type" evidence="5">
    <location>
        <begin position="6"/>
        <end position="66"/>
    </location>
</feature>
<proteinExistence type="predicted"/>
<dbReference type="InterPro" id="IPR050109">
    <property type="entry name" value="HTH-type_TetR-like_transc_reg"/>
</dbReference>
<comment type="caution">
    <text evidence="6">The sequence shown here is derived from an EMBL/GenBank/DDBJ whole genome shotgun (WGS) entry which is preliminary data.</text>
</comment>